<keyword evidence="1" id="KW-0175">Coiled coil</keyword>
<reference evidence="3 4" key="1">
    <citation type="journal article" date="2012" name="J. Bacteriol.">
        <title>Genome Sequence of the Pattern-Forming Social Bacterium Paenibacillus dendritiformis C454 Chiral Morphotype.</title>
        <authorList>
            <person name="Sirota-Madi A."/>
            <person name="Olender T."/>
            <person name="Helman Y."/>
            <person name="Brainis I."/>
            <person name="Finkelshtein A."/>
            <person name="Roth D."/>
            <person name="Hagai E."/>
            <person name="Leshkowitz D."/>
            <person name="Brodsky L."/>
            <person name="Galatenko V."/>
            <person name="Nikolaev V."/>
            <person name="Gutnick D.L."/>
            <person name="Lancet D."/>
            <person name="Ben-Jacob E."/>
        </authorList>
    </citation>
    <scope>NUCLEOTIDE SEQUENCE [LARGE SCALE GENOMIC DNA]</scope>
    <source>
        <strain evidence="3 4">C454</strain>
    </source>
</reference>
<dbReference type="AlphaFoldDB" id="H3SA96"/>
<feature type="coiled-coil region" evidence="1">
    <location>
        <begin position="231"/>
        <end position="258"/>
    </location>
</feature>
<accession>H3SA96</accession>
<feature type="region of interest" description="Disordered" evidence="2">
    <location>
        <begin position="32"/>
        <end position="51"/>
    </location>
</feature>
<feature type="compositionally biased region" description="Polar residues" evidence="2">
    <location>
        <begin position="171"/>
        <end position="181"/>
    </location>
</feature>
<dbReference type="Proteomes" id="UP000003900">
    <property type="component" value="Unassembled WGS sequence"/>
</dbReference>
<dbReference type="RefSeq" id="WP_006674937.1">
    <property type="nucleotide sequence ID" value="NZ_AHKH01000004.1"/>
</dbReference>
<dbReference type="PATRIC" id="fig|1131935.3.peg.430"/>
<name>H3SA96_9BACL</name>
<dbReference type="EMBL" id="AHKH01000004">
    <property type="protein sequence ID" value="EHQ63899.1"/>
    <property type="molecule type" value="Genomic_DNA"/>
</dbReference>
<proteinExistence type="predicted"/>
<comment type="caution">
    <text evidence="3">The sequence shown here is derived from an EMBL/GenBank/DDBJ whole genome shotgun (WGS) entry which is preliminary data.</text>
</comment>
<organism evidence="3 4">
    <name type="scientific">Paenibacillus dendritiformis C454</name>
    <dbReference type="NCBI Taxonomy" id="1131935"/>
    <lineage>
        <taxon>Bacteria</taxon>
        <taxon>Bacillati</taxon>
        <taxon>Bacillota</taxon>
        <taxon>Bacilli</taxon>
        <taxon>Bacillales</taxon>
        <taxon>Paenibacillaceae</taxon>
        <taxon>Paenibacillus</taxon>
    </lineage>
</organism>
<evidence type="ECO:0000256" key="2">
    <source>
        <dbReference type="SAM" id="MobiDB-lite"/>
    </source>
</evidence>
<gene>
    <name evidence="3" type="ORF">PDENDC454_02145</name>
</gene>
<protein>
    <submittedName>
        <fullName evidence="3">Uncharacterized protein</fullName>
    </submittedName>
</protein>
<keyword evidence="4" id="KW-1185">Reference proteome</keyword>
<sequence>MANRYCNLVGSKKISEDFNNINIGFDAVQKDMDSKSSGNHRHPNATDTTDGFMSAQDKAKMDASTAAATPGTLVQRDASGRMKAAAPSAKTDVARKAEVDAVQSDLDSHKADAVMHVTEADHEKLGSIEDGAEVNQPAFSRVNDIEAGEKTDALTFKGGVGIKITTNPNSKEVTITASGESTPGAHGSSHTEHGSDPIPYATAKEGGLMSSADKAEFDKLATEVPKQASELMQHDKKLKEHTTELEDHDQRIEAVESGLADVPDKPLELPPGLQIVESEQDTPFQMGEVKGRTLINLPGSEGNFDYRTSPLFTFFGTGEIIPASTPVGTKVQKIVCNRAADSPGHFGARYELNIDRSKHYVAVVYLDNISCDEPVYFSFAEWKSTGYSTIRKSGNVKKGDGMQYRYIDISPDRLETQEKLVFYFRGEGTAGAEFRIGAFGLYEISQTEYEAIGKMKFAQVAEKYPYVDSMTNVKNPYAIVTGGNLLPSFYHMGAVNGAIVDIQSAYEIDLMTNSTLQFVGKGNMEAKHKTYRIDFDSMGTDVKCYFNEQAAIDAIPIRQHEIGSGATIEIGDDTKYIGVFFGNMSATGSFKVKNPMLVPGTDPKPFVPQQRSMLAFETELAAHPVDGSNPDTLFMGDDGLPYVLEPWGKVDLTQTKPWGTDPNVEPGAKLVYYRDGSINGIDFNVYATKFDGKMLKTSQAAGIQEVDSVLLYKNGLHITVANTDSGWGQDYNPEPEEIKAYFLGWRIGWWNNETQKLDPWDGTQPIDQKRWVNILTNGDMQTSLPTEMAKNYTPYRLQYLKAKPTVEPVRNYGLGATLTAGSNMIEVGSGIVIRERANPVRTSANDILINSSVPGEDASRLRNKTDKILAIHRNNSVDSSWIRQVVSQAYGKERAIWYGGAGFDPTAVYHVTYTMLDPMLAAPISGTVAANLRGAISDLVQDVGDVQRRLSVSEVRLNSITSGLNAPLEWITATLLNGWKSVPGRPVQYAKDAFGFVHFRGTLDSSEAAKAVGTDIFVLPIQYRPSRVIGVPTVTYSSPQDIQPYAVDIGNGGSIRITMENTRRFIYLESFSFYVGGEKV</sequence>
<feature type="region of interest" description="Disordered" evidence="2">
    <location>
        <begin position="171"/>
        <end position="204"/>
    </location>
</feature>
<evidence type="ECO:0000256" key="1">
    <source>
        <dbReference type="SAM" id="Coils"/>
    </source>
</evidence>
<dbReference type="OrthoDB" id="2667186at2"/>
<dbReference type="STRING" id="1131935.PDENDC454_02145"/>
<evidence type="ECO:0000313" key="3">
    <source>
        <dbReference type="EMBL" id="EHQ63899.1"/>
    </source>
</evidence>
<evidence type="ECO:0000313" key="4">
    <source>
        <dbReference type="Proteomes" id="UP000003900"/>
    </source>
</evidence>